<dbReference type="InterPro" id="IPR005369">
    <property type="entry name" value="UPF0179"/>
</dbReference>
<reference evidence="1" key="2">
    <citation type="journal article" date="2014" name="ISME J.">
        <title>Microbial stratification in low pH oxic and suboxic macroscopic growths along an acid mine drainage.</title>
        <authorList>
            <person name="Mendez-Garcia C."/>
            <person name="Mesa V."/>
            <person name="Sprenger R.R."/>
            <person name="Richter M."/>
            <person name="Diez M.S."/>
            <person name="Solano J."/>
            <person name="Bargiela R."/>
            <person name="Golyshina O.V."/>
            <person name="Manteca A."/>
            <person name="Ramos J.L."/>
            <person name="Gallego J.R."/>
            <person name="Llorente I."/>
            <person name="Martins Dos Santos V.A."/>
            <person name="Jensen O.N."/>
            <person name="Pelaez A.I."/>
            <person name="Sanchez J."/>
            <person name="Ferrer M."/>
        </authorList>
    </citation>
    <scope>NUCLEOTIDE SEQUENCE</scope>
</reference>
<dbReference type="HAMAP" id="MF_00498">
    <property type="entry name" value="UPF0179"/>
    <property type="match status" value="1"/>
</dbReference>
<organism evidence="1">
    <name type="scientific">mine drainage metagenome</name>
    <dbReference type="NCBI Taxonomy" id="410659"/>
    <lineage>
        <taxon>unclassified sequences</taxon>
        <taxon>metagenomes</taxon>
        <taxon>ecological metagenomes</taxon>
    </lineage>
</organism>
<accession>T0ZMY2</accession>
<protein>
    <submittedName>
        <fullName evidence="1">Protein belonging to Uncharacterized protein family UPF0179</fullName>
    </submittedName>
</protein>
<dbReference type="EMBL" id="AUZY01012443">
    <property type="protein sequence ID" value="EQD30079.1"/>
    <property type="molecule type" value="Genomic_DNA"/>
</dbReference>
<dbReference type="AlphaFoldDB" id="T0ZMY2"/>
<sequence>MSKVSLIGVDQAREGNVFTFVTPLQTCSECRIKNVCFNLEAGKTYRISKVREQINPCLVYNTGKVSTIEVEEVEETFNIRYGNRLQEGSTINVTGMRCDHITCQNIETCNLIHKKEPVKVNVSKIVEKIECPKGYDMRRVSVKIL</sequence>
<comment type="caution">
    <text evidence="1">The sequence shown here is derived from an EMBL/GenBank/DDBJ whole genome shotgun (WGS) entry which is preliminary data.</text>
</comment>
<dbReference type="PANTHER" id="PTHR40699">
    <property type="entry name" value="UPF0179 PROTEIN MJ1627"/>
    <property type="match status" value="1"/>
</dbReference>
<reference evidence="1" key="1">
    <citation type="submission" date="2013-08" db="EMBL/GenBank/DDBJ databases">
        <authorList>
            <person name="Mendez C."/>
            <person name="Richter M."/>
            <person name="Ferrer M."/>
            <person name="Sanchez J."/>
        </authorList>
    </citation>
    <scope>NUCLEOTIDE SEQUENCE</scope>
</reference>
<proteinExistence type="inferred from homology"/>
<name>T0ZMY2_9ZZZZ</name>
<dbReference type="Pfam" id="PF03684">
    <property type="entry name" value="UPF0179"/>
    <property type="match status" value="1"/>
</dbReference>
<gene>
    <name evidence="1" type="ORF">B1B_18590</name>
</gene>
<evidence type="ECO:0000313" key="1">
    <source>
        <dbReference type="EMBL" id="EQD30079.1"/>
    </source>
</evidence>
<dbReference type="PANTHER" id="PTHR40699:SF1">
    <property type="entry name" value="UPF0179 PROTEIN MJ1627"/>
    <property type="match status" value="1"/>
</dbReference>